<evidence type="ECO:0000313" key="2">
    <source>
        <dbReference type="Proteomes" id="UP000315522"/>
    </source>
</evidence>
<evidence type="ECO:0008006" key="3">
    <source>
        <dbReference type="Google" id="ProtNLM"/>
    </source>
</evidence>
<keyword evidence="2" id="KW-1185">Reference proteome</keyword>
<accession>A0A559LYB7</accession>
<protein>
    <recommendedName>
        <fullName evidence="3">CCHC-type domain-containing protein</fullName>
    </recommendedName>
</protein>
<dbReference type="AlphaFoldDB" id="A0A559LYB7"/>
<sequence>MLYIDGTKRNSLSIKLLYYTESRPRSPELAIKYLEKETEYSYNTKRALGAIKSTISADNIDSLETIAYYFNKLTNASYKLFKSSLAIYLKELEYKLPKLFIAILLFKGLSSSFNAFSSRKYKEVTKNIKDIDITKLILDIISEEARLKSDTSSANRTTSNKPWCKHCCRQGHISNKCWNKYPELRQNYLKHNKSENKENSSEKTESTKAVMMSLAYNRLNDQRTSNNKIKFWR</sequence>
<proteinExistence type="predicted"/>
<comment type="caution">
    <text evidence="1">The sequence shown here is derived from an EMBL/GenBank/DDBJ whole genome shotgun (WGS) entry which is preliminary data.</text>
</comment>
<reference evidence="1 2" key="1">
    <citation type="submission" date="2018-05" db="EMBL/GenBank/DDBJ databases">
        <title>Genome sequencing and assembly of the regulated plant pathogen Lachnellula willkommii and related sister species for the development of diagnostic species identification markers.</title>
        <authorList>
            <person name="Giroux E."/>
            <person name="Bilodeau G."/>
        </authorList>
    </citation>
    <scope>NUCLEOTIDE SEQUENCE [LARGE SCALE GENOMIC DNA]</scope>
    <source>
        <strain evidence="1 2">CBS 172.35</strain>
    </source>
</reference>
<gene>
    <name evidence="1" type="ORF">LAWI1_G007929</name>
</gene>
<evidence type="ECO:0000313" key="1">
    <source>
        <dbReference type="EMBL" id="TVY85698.1"/>
    </source>
</evidence>
<dbReference type="Proteomes" id="UP000315522">
    <property type="component" value="Unassembled WGS sequence"/>
</dbReference>
<dbReference type="EMBL" id="QGML01006484">
    <property type="protein sequence ID" value="TVY85698.1"/>
    <property type="molecule type" value="Genomic_DNA"/>
</dbReference>
<organism evidence="1 2">
    <name type="scientific">Lachnellula willkommii</name>
    <dbReference type="NCBI Taxonomy" id="215461"/>
    <lineage>
        <taxon>Eukaryota</taxon>
        <taxon>Fungi</taxon>
        <taxon>Dikarya</taxon>
        <taxon>Ascomycota</taxon>
        <taxon>Pezizomycotina</taxon>
        <taxon>Leotiomycetes</taxon>
        <taxon>Helotiales</taxon>
        <taxon>Lachnaceae</taxon>
        <taxon>Lachnellula</taxon>
    </lineage>
</organism>
<feature type="non-terminal residue" evidence="1">
    <location>
        <position position="233"/>
    </location>
</feature>
<name>A0A559LYB7_9HELO</name>